<comment type="similarity">
    <text evidence="1">Belongs to the short-chain dehydrogenases/reductases (SDR) family.</text>
</comment>
<dbReference type="InterPro" id="IPR020904">
    <property type="entry name" value="Sc_DH/Rdtase_CS"/>
</dbReference>
<accession>A0ABZ2U6Y1</accession>
<evidence type="ECO:0000256" key="2">
    <source>
        <dbReference type="ARBA" id="ARBA00022857"/>
    </source>
</evidence>
<dbReference type="InterPro" id="IPR036291">
    <property type="entry name" value="NAD(P)-bd_dom_sf"/>
</dbReference>
<dbReference type="PROSITE" id="PS00061">
    <property type="entry name" value="ADH_SHORT"/>
    <property type="match status" value="1"/>
</dbReference>
<sequence length="259" mass="26609">MNDALFSVAGKKVLVTGGTRGIGYMIAEGLLDAGAEVIISSRKAEACDSAQAELSKHGTVTAIPADLSDPEQSQRLADAVAEITGELHVLVNNAGATWGGDFDTFPVSGWDKVLNLNLRAPFVLAQQLRPLLDKASRADDPARVINIGSIDGIAVPTFDNFSYSAAKAGLHHLTKHMAAALAPSILVNAIAPGPFPTKMLAPALADGGEQIRASNPLGRIGEPADAAALATFLSARGSSFITGTTIPLDGGLSTTMTVG</sequence>
<evidence type="ECO:0000313" key="4">
    <source>
        <dbReference type="EMBL" id="WYY08664.1"/>
    </source>
</evidence>
<dbReference type="EMBL" id="CP136137">
    <property type="protein sequence ID" value="WYY08664.1"/>
    <property type="molecule type" value="Genomic_DNA"/>
</dbReference>
<evidence type="ECO:0000256" key="3">
    <source>
        <dbReference type="ARBA" id="ARBA00023002"/>
    </source>
</evidence>
<reference evidence="4 5" key="1">
    <citation type="journal article" date="2023" name="Virus Evol.">
        <title>Computational host range prediction-The good, the bad, and the ugly.</title>
        <authorList>
            <person name="Howell A.A."/>
            <person name="Versoza C.J."/>
            <person name="Pfeifer S.P."/>
        </authorList>
    </citation>
    <scope>NUCLEOTIDE SEQUENCE [LARGE SCALE GENOMIC DNA]</scope>
    <source>
        <strain evidence="4 5">1610/1b</strain>
    </source>
</reference>
<evidence type="ECO:0000313" key="5">
    <source>
        <dbReference type="Proteomes" id="UP001479933"/>
    </source>
</evidence>
<evidence type="ECO:0000256" key="1">
    <source>
        <dbReference type="ARBA" id="ARBA00006484"/>
    </source>
</evidence>
<dbReference type="InterPro" id="IPR052178">
    <property type="entry name" value="Sec_Metab_Biosynth_SDR"/>
</dbReference>
<gene>
    <name evidence="4" type="ORF">RVF87_06275</name>
</gene>
<name>A0ABZ2U6Y1_9ACTN</name>
<dbReference type="PRINTS" id="PR00080">
    <property type="entry name" value="SDRFAMILY"/>
</dbReference>
<dbReference type="Gene3D" id="3.40.50.720">
    <property type="entry name" value="NAD(P)-binding Rossmann-like Domain"/>
    <property type="match status" value="1"/>
</dbReference>
<keyword evidence="2" id="KW-0521">NADP</keyword>
<dbReference type="PANTHER" id="PTHR43618:SF17">
    <property type="entry name" value="RHAMNOLIPIDS BIOSYNTHESIS 3-OXOACYL-[ACYL-CARRIER-PROTEIN] REDUCTASE"/>
    <property type="match status" value="1"/>
</dbReference>
<dbReference type="PANTHER" id="PTHR43618">
    <property type="entry name" value="7-ALPHA-HYDROXYSTEROID DEHYDROGENASE"/>
    <property type="match status" value="1"/>
</dbReference>
<dbReference type="Pfam" id="PF13561">
    <property type="entry name" value="adh_short_C2"/>
    <property type="match status" value="1"/>
</dbReference>
<protein>
    <submittedName>
        <fullName evidence="4">SDR family oxidoreductase</fullName>
    </submittedName>
</protein>
<keyword evidence="5" id="KW-1185">Reference proteome</keyword>
<dbReference type="InterPro" id="IPR002347">
    <property type="entry name" value="SDR_fam"/>
</dbReference>
<dbReference type="RefSeq" id="WP_066170664.1">
    <property type="nucleotide sequence ID" value="NZ_CP136137.1"/>
</dbReference>
<proteinExistence type="inferred from homology"/>
<organism evidence="4 5">
    <name type="scientific">Gordonia hydrophobica</name>
    <dbReference type="NCBI Taxonomy" id="40516"/>
    <lineage>
        <taxon>Bacteria</taxon>
        <taxon>Bacillati</taxon>
        <taxon>Actinomycetota</taxon>
        <taxon>Actinomycetes</taxon>
        <taxon>Mycobacteriales</taxon>
        <taxon>Gordoniaceae</taxon>
        <taxon>Gordonia</taxon>
    </lineage>
</organism>
<dbReference type="SUPFAM" id="SSF51735">
    <property type="entry name" value="NAD(P)-binding Rossmann-fold domains"/>
    <property type="match status" value="1"/>
</dbReference>
<dbReference type="PRINTS" id="PR00081">
    <property type="entry name" value="GDHRDH"/>
</dbReference>
<keyword evidence="3" id="KW-0560">Oxidoreductase</keyword>
<dbReference type="Proteomes" id="UP001479933">
    <property type="component" value="Chromosome"/>
</dbReference>